<proteinExistence type="inferred from homology"/>
<dbReference type="NCBIfam" id="TIGR00756">
    <property type="entry name" value="PPR"/>
    <property type="match status" value="2"/>
</dbReference>
<evidence type="ECO:0000313" key="4">
    <source>
        <dbReference type="EMBL" id="RXH98456.1"/>
    </source>
</evidence>
<evidence type="ECO:0000256" key="3">
    <source>
        <dbReference type="PROSITE-ProRule" id="PRU00708"/>
    </source>
</evidence>
<sequence length="148" mass="16772">MQRGRFKPTAASYNPIIAHLCKEGKVDGAVKCLDQMVHRRCNPNEGTFSAIAVLCEEGLVPEAFSIIQSLCNKQKCSRYESFQVFEMMIEKGRMPNEMTYTILVEGIAHEGELELAARVLKELHLRHVVSPNTVERLVMQYDFEDLPG</sequence>
<dbReference type="Proteomes" id="UP000290289">
    <property type="component" value="Chromosome 5"/>
</dbReference>
<accession>A0A498JTT4</accession>
<dbReference type="PROSITE" id="PS51375">
    <property type="entry name" value="PPR"/>
    <property type="match status" value="2"/>
</dbReference>
<keyword evidence="2" id="KW-0677">Repeat</keyword>
<dbReference type="Gene3D" id="1.25.40.10">
    <property type="entry name" value="Tetratricopeptide repeat domain"/>
    <property type="match status" value="2"/>
</dbReference>
<protein>
    <recommendedName>
        <fullName evidence="6">Pentacotripeptide-repeat region of PRORP domain-containing protein</fullName>
    </recommendedName>
</protein>
<reference evidence="4 5" key="1">
    <citation type="submission" date="2018-10" db="EMBL/GenBank/DDBJ databases">
        <title>A high-quality apple genome assembly.</title>
        <authorList>
            <person name="Hu J."/>
        </authorList>
    </citation>
    <scope>NUCLEOTIDE SEQUENCE [LARGE SCALE GENOMIC DNA]</scope>
    <source>
        <strain evidence="5">cv. HFTH1</strain>
        <tissue evidence="4">Young leaf</tissue>
    </source>
</reference>
<name>A0A498JTT4_MALDO</name>
<dbReference type="InterPro" id="IPR011990">
    <property type="entry name" value="TPR-like_helical_dom_sf"/>
</dbReference>
<dbReference type="Pfam" id="PF13041">
    <property type="entry name" value="PPR_2"/>
    <property type="match status" value="1"/>
</dbReference>
<dbReference type="Pfam" id="PF13812">
    <property type="entry name" value="PPR_3"/>
    <property type="match status" value="1"/>
</dbReference>
<evidence type="ECO:0000256" key="2">
    <source>
        <dbReference type="ARBA" id="ARBA00022737"/>
    </source>
</evidence>
<feature type="repeat" description="PPR" evidence="3">
    <location>
        <begin position="9"/>
        <end position="43"/>
    </location>
</feature>
<comment type="caution">
    <text evidence="4">The sequence shown here is derived from an EMBL/GenBank/DDBJ whole genome shotgun (WGS) entry which is preliminary data.</text>
</comment>
<evidence type="ECO:0008006" key="6">
    <source>
        <dbReference type="Google" id="ProtNLM"/>
    </source>
</evidence>
<gene>
    <name evidence="4" type="ORF">DVH24_010781</name>
</gene>
<dbReference type="PANTHER" id="PTHR47941">
    <property type="entry name" value="PENTATRICOPEPTIDE REPEAT-CONTAINING PROTEIN 3, MITOCHONDRIAL"/>
    <property type="match status" value="1"/>
</dbReference>
<evidence type="ECO:0000256" key="1">
    <source>
        <dbReference type="ARBA" id="ARBA00007626"/>
    </source>
</evidence>
<evidence type="ECO:0000313" key="5">
    <source>
        <dbReference type="Proteomes" id="UP000290289"/>
    </source>
</evidence>
<dbReference type="AlphaFoldDB" id="A0A498JTT4"/>
<comment type="similarity">
    <text evidence="1">Belongs to the PPR family. P subfamily.</text>
</comment>
<dbReference type="EMBL" id="RDQH01000331">
    <property type="protein sequence ID" value="RXH98456.1"/>
    <property type="molecule type" value="Genomic_DNA"/>
</dbReference>
<keyword evidence="5" id="KW-1185">Reference proteome</keyword>
<organism evidence="4 5">
    <name type="scientific">Malus domestica</name>
    <name type="common">Apple</name>
    <name type="synonym">Pyrus malus</name>
    <dbReference type="NCBI Taxonomy" id="3750"/>
    <lineage>
        <taxon>Eukaryota</taxon>
        <taxon>Viridiplantae</taxon>
        <taxon>Streptophyta</taxon>
        <taxon>Embryophyta</taxon>
        <taxon>Tracheophyta</taxon>
        <taxon>Spermatophyta</taxon>
        <taxon>Magnoliopsida</taxon>
        <taxon>eudicotyledons</taxon>
        <taxon>Gunneridae</taxon>
        <taxon>Pentapetalae</taxon>
        <taxon>rosids</taxon>
        <taxon>fabids</taxon>
        <taxon>Rosales</taxon>
        <taxon>Rosaceae</taxon>
        <taxon>Amygdaloideae</taxon>
        <taxon>Maleae</taxon>
        <taxon>Malus</taxon>
    </lineage>
</organism>
<dbReference type="InterPro" id="IPR002885">
    <property type="entry name" value="PPR_rpt"/>
</dbReference>
<feature type="repeat" description="PPR" evidence="3">
    <location>
        <begin position="96"/>
        <end position="130"/>
    </location>
</feature>